<dbReference type="AlphaFoldDB" id="A0A9W6YFU3"/>
<organism evidence="1 2">
    <name type="scientific">Phytophthora lilii</name>
    <dbReference type="NCBI Taxonomy" id="2077276"/>
    <lineage>
        <taxon>Eukaryota</taxon>
        <taxon>Sar</taxon>
        <taxon>Stramenopiles</taxon>
        <taxon>Oomycota</taxon>
        <taxon>Peronosporomycetes</taxon>
        <taxon>Peronosporales</taxon>
        <taxon>Peronosporaceae</taxon>
        <taxon>Phytophthora</taxon>
    </lineage>
</organism>
<sequence>MVKLWCALVGAAESAAINNIPKAEEQILKTDIMSPNQTSQAIIAVEQLKEEKVPNMNQAADEGESLNGLKDAMATKRLNKITCDADELQLYVTKKGDAWHAYSHDTWSSIG</sequence>
<dbReference type="OrthoDB" id="89299at2759"/>
<gene>
    <name evidence="1" type="ORF">Plil01_001885600</name>
</gene>
<keyword evidence="2" id="KW-1185">Reference proteome</keyword>
<name>A0A9W6YFU3_9STRA</name>
<evidence type="ECO:0000313" key="1">
    <source>
        <dbReference type="EMBL" id="GMF66413.1"/>
    </source>
</evidence>
<comment type="caution">
    <text evidence="1">The sequence shown here is derived from an EMBL/GenBank/DDBJ whole genome shotgun (WGS) entry which is preliminary data.</text>
</comment>
<reference evidence="1" key="1">
    <citation type="submission" date="2023-04" db="EMBL/GenBank/DDBJ databases">
        <title>Phytophthora lilii NBRC 32176.</title>
        <authorList>
            <person name="Ichikawa N."/>
            <person name="Sato H."/>
            <person name="Tonouchi N."/>
        </authorList>
    </citation>
    <scope>NUCLEOTIDE SEQUENCE</scope>
    <source>
        <strain evidence="1">NBRC 32176</strain>
    </source>
</reference>
<protein>
    <submittedName>
        <fullName evidence="1">Unnamed protein product</fullName>
    </submittedName>
</protein>
<dbReference type="Proteomes" id="UP001165083">
    <property type="component" value="Unassembled WGS sequence"/>
</dbReference>
<dbReference type="EMBL" id="BSXW01012644">
    <property type="protein sequence ID" value="GMF66413.1"/>
    <property type="molecule type" value="Genomic_DNA"/>
</dbReference>
<accession>A0A9W6YFU3</accession>
<evidence type="ECO:0000313" key="2">
    <source>
        <dbReference type="Proteomes" id="UP001165083"/>
    </source>
</evidence>
<proteinExistence type="predicted"/>